<gene>
    <name evidence="2" type="ORF">DES41_113182</name>
</gene>
<dbReference type="EMBL" id="QPJK01000013">
    <property type="protein sequence ID" value="RCW65258.1"/>
    <property type="molecule type" value="Genomic_DNA"/>
</dbReference>
<dbReference type="GO" id="GO:0006417">
    <property type="term" value="P:regulation of translation"/>
    <property type="evidence" value="ECO:0007669"/>
    <property type="project" value="TreeGrafter"/>
</dbReference>
<dbReference type="PANTHER" id="PTHR37461">
    <property type="entry name" value="ANTI-SIGMA-K FACTOR RSKA"/>
    <property type="match status" value="1"/>
</dbReference>
<organism evidence="2 3">
    <name type="scientific">Pseudorhodoferax soli</name>
    <dbReference type="NCBI Taxonomy" id="545864"/>
    <lineage>
        <taxon>Bacteria</taxon>
        <taxon>Pseudomonadati</taxon>
        <taxon>Pseudomonadota</taxon>
        <taxon>Betaproteobacteria</taxon>
        <taxon>Burkholderiales</taxon>
        <taxon>Comamonadaceae</taxon>
    </lineage>
</organism>
<name>A0A368XDZ9_9BURK</name>
<dbReference type="AlphaFoldDB" id="A0A368XDZ9"/>
<evidence type="ECO:0000313" key="3">
    <source>
        <dbReference type="Proteomes" id="UP000252884"/>
    </source>
</evidence>
<proteinExistence type="predicted"/>
<dbReference type="PANTHER" id="PTHR37461:SF1">
    <property type="entry name" value="ANTI-SIGMA-K FACTOR RSKA"/>
    <property type="match status" value="1"/>
</dbReference>
<dbReference type="Proteomes" id="UP000252884">
    <property type="component" value="Unassembled WGS sequence"/>
</dbReference>
<sequence>MNLQDANDRSVAAAEYVLGTLDAPTRAEFERLLQDDAGLRAEVYTWQDRLLPLAMRTGPETPREGLWPGIAARIAPASIDTATPAANDALWRSQRRWRATALLSMAASVALAAVLVLRPAETQVRYITLLQAPETQRTGWVVETTAGERIRLVPIDAGTVVPADKSLQFWTKPQGADRPTSLGLVNPNARLELPVARSPGVGEQQLFELTLEPQGGSPTGLPTGPILFVGRSVRL</sequence>
<dbReference type="InterPro" id="IPR051474">
    <property type="entry name" value="Anti-sigma-K/W_factor"/>
</dbReference>
<dbReference type="OrthoDB" id="5298046at2"/>
<dbReference type="Pfam" id="PF10099">
    <property type="entry name" value="RskA_C"/>
    <property type="match status" value="1"/>
</dbReference>
<dbReference type="GO" id="GO:0005886">
    <property type="term" value="C:plasma membrane"/>
    <property type="evidence" value="ECO:0007669"/>
    <property type="project" value="InterPro"/>
</dbReference>
<dbReference type="GO" id="GO:0016989">
    <property type="term" value="F:sigma factor antagonist activity"/>
    <property type="evidence" value="ECO:0007669"/>
    <property type="project" value="TreeGrafter"/>
</dbReference>
<keyword evidence="3" id="KW-1185">Reference proteome</keyword>
<dbReference type="RefSeq" id="WP_114472037.1">
    <property type="nucleotide sequence ID" value="NZ_QPJK01000013.1"/>
</dbReference>
<evidence type="ECO:0000259" key="1">
    <source>
        <dbReference type="Pfam" id="PF10099"/>
    </source>
</evidence>
<feature type="domain" description="Anti-sigma K factor RskA C-terminal" evidence="1">
    <location>
        <begin position="103"/>
        <end position="226"/>
    </location>
</feature>
<protein>
    <submittedName>
        <fullName evidence="2">Anti-sigma-K factor RskA</fullName>
    </submittedName>
</protein>
<accession>A0A368XDZ9</accession>
<comment type="caution">
    <text evidence="2">The sequence shown here is derived from an EMBL/GenBank/DDBJ whole genome shotgun (WGS) entry which is preliminary data.</text>
</comment>
<reference evidence="2 3" key="1">
    <citation type="submission" date="2018-07" db="EMBL/GenBank/DDBJ databases">
        <title>Genomic Encyclopedia of Type Strains, Phase IV (KMG-IV): sequencing the most valuable type-strain genomes for metagenomic binning, comparative biology and taxonomic classification.</title>
        <authorList>
            <person name="Goeker M."/>
        </authorList>
    </citation>
    <scope>NUCLEOTIDE SEQUENCE [LARGE SCALE GENOMIC DNA]</scope>
    <source>
        <strain evidence="2 3">DSM 21634</strain>
    </source>
</reference>
<dbReference type="InterPro" id="IPR018764">
    <property type="entry name" value="RskA_C"/>
</dbReference>
<evidence type="ECO:0000313" key="2">
    <source>
        <dbReference type="EMBL" id="RCW65258.1"/>
    </source>
</evidence>